<name>A0A7C8MR92_9PEZI</name>
<sequence>MGRVIRNQRKGNGGIFTANTRLRKAPAKFRSLDYAERHGYMRGVIKEIIHDPGRGAPLARVVFRHPYKFKQVKETFIANEGMYTGQFIYAGKNAALTIGNILPLSSMPEGTVVSNVEEKVGDRGTLGRTSGNYITIVGHNPDEGKTRIKLPSGAKKVVSSSSRGMIGIVAGGGRTDKPLLKASRAKHKFAVKRNSWPKTRGVAMNPVDHPHGGGNHQHIGKASTISRYAAQGQKAGLIAARRTGLLRDIQAFATEELLNKYGLKANDAILAEEKHLPLYEDLLTNYDAKLIAGGAAQNTARGAQYILAPNSVVYLGGVGDDKYAAILRDAVKQVGLRVEYRVDPTTPTGRCGAIITGANRSLCTELGAANLYDIEHLKKPEIWALAENAEFYYVGGFHFTVCVPAIMALGEEAAAKNKAFIVNLSAPFIPQFFKEPLDASAPYWDYIICNETEAAAYANSHDLAAIAEDIPAIAKALANLPKKNTQRKRIAVITQGTNPTLVAVQGEDEVKQYPVHAISADKINDTNGAGDAFAGGFVAGLVQGKDIDTAVDMGQWLAALSIQELGPS</sequence>
<dbReference type="InterPro" id="IPR029056">
    <property type="entry name" value="Ribokinase-like"/>
</dbReference>
<dbReference type="PANTHER" id="PTHR45769">
    <property type="entry name" value="ADENOSINE KINASE"/>
    <property type="match status" value="1"/>
</dbReference>
<dbReference type="PANTHER" id="PTHR45769:SF3">
    <property type="entry name" value="ADENOSINE KINASE"/>
    <property type="match status" value="1"/>
</dbReference>
<evidence type="ECO:0000256" key="1">
    <source>
        <dbReference type="ARBA" id="ARBA00001946"/>
    </source>
</evidence>
<dbReference type="GO" id="GO:0005634">
    <property type="term" value="C:nucleus"/>
    <property type="evidence" value="ECO:0007669"/>
    <property type="project" value="TreeGrafter"/>
</dbReference>
<evidence type="ECO:0000313" key="16">
    <source>
        <dbReference type="EMBL" id="KAF2968468.1"/>
    </source>
</evidence>
<dbReference type="InterPro" id="IPR002173">
    <property type="entry name" value="Carboh/pur_kinase_PfkB_CS"/>
</dbReference>
<dbReference type="GO" id="GO:0004001">
    <property type="term" value="F:adenosine kinase activity"/>
    <property type="evidence" value="ECO:0007669"/>
    <property type="project" value="UniProtKB-EC"/>
</dbReference>
<evidence type="ECO:0000256" key="3">
    <source>
        <dbReference type="ARBA" id="ARBA00005636"/>
    </source>
</evidence>
<dbReference type="UniPathway" id="UPA00588">
    <property type="reaction ID" value="UER00659"/>
</dbReference>
<dbReference type="OrthoDB" id="432447at2759"/>
<organism evidence="16 17">
    <name type="scientific">Xylaria multiplex</name>
    <dbReference type="NCBI Taxonomy" id="323545"/>
    <lineage>
        <taxon>Eukaryota</taxon>
        <taxon>Fungi</taxon>
        <taxon>Dikarya</taxon>
        <taxon>Ascomycota</taxon>
        <taxon>Pezizomycotina</taxon>
        <taxon>Sordariomycetes</taxon>
        <taxon>Xylariomycetidae</taxon>
        <taxon>Xylariales</taxon>
        <taxon>Xylariaceae</taxon>
        <taxon>Xylaria</taxon>
    </lineage>
</organism>
<dbReference type="FunFam" id="2.30.30.30:FF:000006">
    <property type="entry name" value="60S ribosomal protein L8"/>
    <property type="match status" value="1"/>
</dbReference>
<comment type="similarity">
    <text evidence="4">Belongs to the carbohydrate kinase PfkB family.</text>
</comment>
<dbReference type="InterPro" id="IPR014726">
    <property type="entry name" value="Ribosomal_uL2_dom3"/>
</dbReference>
<feature type="domain" description="Large ribosomal subunit protein uL2 RNA-binding" evidence="15">
    <location>
        <begin position="11"/>
        <end position="90"/>
    </location>
</feature>
<dbReference type="InterPro" id="IPR011611">
    <property type="entry name" value="PfkB_dom"/>
</dbReference>
<dbReference type="GO" id="GO:0022625">
    <property type="term" value="C:cytosolic large ribosomal subunit"/>
    <property type="evidence" value="ECO:0007669"/>
    <property type="project" value="UniProtKB-ARBA"/>
</dbReference>
<dbReference type="PROSITE" id="PS00467">
    <property type="entry name" value="RIBOSOMAL_L2"/>
    <property type="match status" value="1"/>
</dbReference>
<dbReference type="InterPro" id="IPR022666">
    <property type="entry name" value="Ribosomal_uL2_RNA-bd_dom"/>
</dbReference>
<dbReference type="SUPFAM" id="SSF50104">
    <property type="entry name" value="Translation proteins SH3-like domain"/>
    <property type="match status" value="1"/>
</dbReference>
<comment type="caution">
    <text evidence="16">The sequence shown here is derived from an EMBL/GenBank/DDBJ whole genome shotgun (WGS) entry which is preliminary data.</text>
</comment>
<dbReference type="CDD" id="cd01168">
    <property type="entry name" value="adenosine_kinase"/>
    <property type="match status" value="1"/>
</dbReference>
<dbReference type="FunFam" id="2.40.50.140:FF:000020">
    <property type="entry name" value="60S ribosomal protein L2"/>
    <property type="match status" value="1"/>
</dbReference>
<gene>
    <name evidence="16" type="ORF">GQX73_g5113</name>
</gene>
<dbReference type="EMBL" id="WUBL01000050">
    <property type="protein sequence ID" value="KAF2968468.1"/>
    <property type="molecule type" value="Genomic_DNA"/>
</dbReference>
<comment type="similarity">
    <text evidence="3">Belongs to the universal ribosomal protein uL2 family.</text>
</comment>
<keyword evidence="10" id="KW-0067">ATP-binding</keyword>
<dbReference type="GO" id="GO:0044209">
    <property type="term" value="P:AMP salvage"/>
    <property type="evidence" value="ECO:0007669"/>
    <property type="project" value="UniProtKB-UniPathway"/>
</dbReference>
<evidence type="ECO:0000256" key="13">
    <source>
        <dbReference type="PIRSR" id="PIRSR601805-1"/>
    </source>
</evidence>
<keyword evidence="6" id="KW-0808">Transferase</keyword>
<evidence type="ECO:0000259" key="14">
    <source>
        <dbReference type="SMART" id="SM01382"/>
    </source>
</evidence>
<dbReference type="InterPro" id="IPR001805">
    <property type="entry name" value="Adenokinase"/>
</dbReference>
<dbReference type="FunCoup" id="A0A7C8MR92">
    <property type="interactions" value="1175"/>
</dbReference>
<keyword evidence="11" id="KW-0689">Ribosomal protein</keyword>
<evidence type="ECO:0000256" key="7">
    <source>
        <dbReference type="ARBA" id="ARBA00022726"/>
    </source>
</evidence>
<evidence type="ECO:0000256" key="11">
    <source>
        <dbReference type="ARBA" id="ARBA00022980"/>
    </source>
</evidence>
<accession>A0A7C8MR92</accession>
<dbReference type="GO" id="GO:0006412">
    <property type="term" value="P:translation"/>
    <property type="evidence" value="ECO:0007669"/>
    <property type="project" value="InterPro"/>
</dbReference>
<dbReference type="Gene3D" id="2.40.50.140">
    <property type="entry name" value="Nucleic acid-binding proteins"/>
    <property type="match status" value="1"/>
</dbReference>
<dbReference type="Gene3D" id="3.40.1190.20">
    <property type="match status" value="1"/>
</dbReference>
<reference evidence="16 17" key="1">
    <citation type="submission" date="2019-12" db="EMBL/GenBank/DDBJ databases">
        <title>Draft genome sequence of the ascomycete Xylaria multiplex DSM 110363.</title>
        <authorList>
            <person name="Buettner E."/>
            <person name="Kellner H."/>
        </authorList>
    </citation>
    <scope>NUCLEOTIDE SEQUENCE [LARGE SCALE GENOMIC DNA]</scope>
    <source>
        <strain evidence="16 17">DSM 110363</strain>
    </source>
</reference>
<dbReference type="Gene3D" id="2.30.30.30">
    <property type="match status" value="1"/>
</dbReference>
<dbReference type="FunFam" id="4.10.950.10:FF:000002">
    <property type="entry name" value="60S ribosomal protein L2"/>
    <property type="match status" value="1"/>
</dbReference>
<comment type="pathway">
    <text evidence="2">Purine metabolism; AMP biosynthesis via salvage pathway; AMP from adenosine: step 1/1.</text>
</comment>
<dbReference type="InterPro" id="IPR022671">
    <property type="entry name" value="Ribosomal_uL2_CS"/>
</dbReference>
<dbReference type="InterPro" id="IPR008991">
    <property type="entry name" value="Translation_prot_SH3-like_sf"/>
</dbReference>
<dbReference type="SUPFAM" id="SSF50249">
    <property type="entry name" value="Nucleic acid-binding proteins"/>
    <property type="match status" value="1"/>
</dbReference>
<keyword evidence="12" id="KW-0687">Ribonucleoprotein</keyword>
<dbReference type="GO" id="GO:0006144">
    <property type="term" value="P:purine nucleobase metabolic process"/>
    <property type="evidence" value="ECO:0007669"/>
    <property type="project" value="TreeGrafter"/>
</dbReference>
<dbReference type="SMART" id="SM01383">
    <property type="entry name" value="Ribosomal_L2"/>
    <property type="match status" value="1"/>
</dbReference>
<feature type="active site" description="Proton acceptor" evidence="13">
    <location>
        <position position="531"/>
    </location>
</feature>
<dbReference type="EC" id="2.7.1.20" evidence="5"/>
<dbReference type="InParanoid" id="A0A7C8MR92"/>
<proteinExistence type="inferred from homology"/>
<dbReference type="SMART" id="SM01382">
    <property type="entry name" value="Ribosomal_L2_C"/>
    <property type="match status" value="1"/>
</dbReference>
<keyword evidence="9" id="KW-0418">Kinase</keyword>
<dbReference type="InterPro" id="IPR014722">
    <property type="entry name" value="Rib_uL2_dom2"/>
</dbReference>
<dbReference type="GO" id="GO:0006166">
    <property type="term" value="P:purine ribonucleoside salvage"/>
    <property type="evidence" value="ECO:0007669"/>
    <property type="project" value="UniProtKB-KW"/>
</dbReference>
<evidence type="ECO:0000256" key="9">
    <source>
        <dbReference type="ARBA" id="ARBA00022777"/>
    </source>
</evidence>
<feature type="domain" description="Large ribosomal subunit protein uL2 C-terminal" evidence="14">
    <location>
        <begin position="96"/>
        <end position="231"/>
    </location>
</feature>
<comment type="cofactor">
    <cofactor evidence="1">
        <name>Mg(2+)</name>
        <dbReference type="ChEBI" id="CHEBI:18420"/>
    </cofactor>
</comment>
<dbReference type="GO" id="GO:0003735">
    <property type="term" value="F:structural constituent of ribosome"/>
    <property type="evidence" value="ECO:0007669"/>
    <property type="project" value="InterPro"/>
</dbReference>
<dbReference type="PRINTS" id="PR00989">
    <property type="entry name" value="ADENOKINASE"/>
</dbReference>
<dbReference type="Pfam" id="PF03947">
    <property type="entry name" value="Ribosomal_L2_C"/>
    <property type="match status" value="1"/>
</dbReference>
<dbReference type="Proteomes" id="UP000481858">
    <property type="component" value="Unassembled WGS sequence"/>
</dbReference>
<dbReference type="Pfam" id="PF00181">
    <property type="entry name" value="Ribosomal_L2_N"/>
    <property type="match status" value="1"/>
</dbReference>
<evidence type="ECO:0000256" key="4">
    <source>
        <dbReference type="ARBA" id="ARBA00010688"/>
    </source>
</evidence>
<evidence type="ECO:0000256" key="8">
    <source>
        <dbReference type="ARBA" id="ARBA00022741"/>
    </source>
</evidence>
<evidence type="ECO:0000256" key="12">
    <source>
        <dbReference type="ARBA" id="ARBA00023274"/>
    </source>
</evidence>
<dbReference type="SUPFAM" id="SSF53613">
    <property type="entry name" value="Ribokinase-like"/>
    <property type="match status" value="1"/>
</dbReference>
<evidence type="ECO:0000259" key="15">
    <source>
        <dbReference type="SMART" id="SM01383"/>
    </source>
</evidence>
<dbReference type="GO" id="GO:0005524">
    <property type="term" value="F:ATP binding"/>
    <property type="evidence" value="ECO:0007669"/>
    <property type="project" value="UniProtKB-KW"/>
</dbReference>
<dbReference type="Gene3D" id="3.30.1110.10">
    <property type="match status" value="1"/>
</dbReference>
<dbReference type="InterPro" id="IPR022669">
    <property type="entry name" value="Ribosomal_uL2_C"/>
</dbReference>
<evidence type="ECO:0000256" key="5">
    <source>
        <dbReference type="ARBA" id="ARBA00012119"/>
    </source>
</evidence>
<dbReference type="AlphaFoldDB" id="A0A7C8MR92"/>
<evidence type="ECO:0000313" key="17">
    <source>
        <dbReference type="Proteomes" id="UP000481858"/>
    </source>
</evidence>
<dbReference type="PROSITE" id="PS00584">
    <property type="entry name" value="PFKB_KINASES_2"/>
    <property type="match status" value="1"/>
</dbReference>
<dbReference type="Pfam" id="PF00294">
    <property type="entry name" value="PfkB"/>
    <property type="match status" value="1"/>
</dbReference>
<keyword evidence="17" id="KW-1185">Reference proteome</keyword>
<evidence type="ECO:0000256" key="2">
    <source>
        <dbReference type="ARBA" id="ARBA00004801"/>
    </source>
</evidence>
<dbReference type="FunFam" id="3.40.1190.20:FF:000014">
    <property type="entry name" value="ADO1p Adenosine kinase"/>
    <property type="match status" value="1"/>
</dbReference>
<dbReference type="InterPro" id="IPR012340">
    <property type="entry name" value="NA-bd_OB-fold"/>
</dbReference>
<dbReference type="Gene3D" id="4.10.950.10">
    <property type="entry name" value="Ribosomal protein L2, domain 3"/>
    <property type="match status" value="1"/>
</dbReference>
<keyword evidence="7" id="KW-0660">Purine salvage</keyword>
<keyword evidence="8" id="KW-0547">Nucleotide-binding</keyword>
<evidence type="ECO:0000256" key="6">
    <source>
        <dbReference type="ARBA" id="ARBA00022679"/>
    </source>
</evidence>
<protein>
    <recommendedName>
        <fullName evidence="5">adenosine kinase</fullName>
        <ecNumber evidence="5">2.7.1.20</ecNumber>
    </recommendedName>
</protein>
<evidence type="ECO:0000256" key="10">
    <source>
        <dbReference type="ARBA" id="ARBA00022840"/>
    </source>
</evidence>